<evidence type="ECO:0000256" key="7">
    <source>
        <dbReference type="ARBA" id="ARBA00022840"/>
    </source>
</evidence>
<protein>
    <recommendedName>
        <fullName evidence="2 11">Threonine--tRNA ligase</fullName>
        <ecNumber evidence="2 11">6.1.1.3</ecNumber>
    </recommendedName>
</protein>
<evidence type="ECO:0000256" key="5">
    <source>
        <dbReference type="ARBA" id="ARBA00022741"/>
    </source>
</evidence>
<dbReference type="InterPro" id="IPR047246">
    <property type="entry name" value="ThrRS_anticodon"/>
</dbReference>
<dbReference type="GO" id="GO:0005737">
    <property type="term" value="C:cytoplasm"/>
    <property type="evidence" value="ECO:0007669"/>
    <property type="project" value="UniProtKB-UniRule"/>
</dbReference>
<organism evidence="13 14">
    <name type="scientific">Candidatus Curtissbacteria bacterium RIFCSPLOWO2_01_FULL_42_26</name>
    <dbReference type="NCBI Taxonomy" id="1797729"/>
    <lineage>
        <taxon>Bacteria</taxon>
        <taxon>Candidatus Curtissiibacteriota</taxon>
    </lineage>
</organism>
<evidence type="ECO:0000259" key="12">
    <source>
        <dbReference type="PROSITE" id="PS50862"/>
    </source>
</evidence>
<sequence length="399" mass="45967">MTPKLLKDHREIGRELELFFFDETSPGSCYWLPKGMVIFKQLEKFIRDTIDNRGYQEISTPIIVKSELFKKSGHWEFFKENMFNFKVDNEDYSIKPMNCPESAIAYSFKTRSYKDLPIRFSELGRLHRNERSGTLNGMFRVRQMVMDDAHVFCTNDQIQAEITQMLDITLDLYKKLHLPITFGLATRPKKALGDKKTYEQAQDQLARALKSHKIDYKILNGEGAFYGPKIHIDFKDFLQRTWTIATIQVDFLMPASLAISYVTESGKLLTPVMIHRAILGSFERFIGIICEIYQGAFPLWLSPIQVAILPITDNNLKYAALVAKKLGSNFRIEVDSRNQTLQAKIRDATLQKIPYIVVVGQREEKTAKIAVRTRDANDLGTMSVEDFARKLSQHIDSKT</sequence>
<evidence type="ECO:0000256" key="6">
    <source>
        <dbReference type="ARBA" id="ARBA00022833"/>
    </source>
</evidence>
<dbReference type="Pfam" id="PF03129">
    <property type="entry name" value="HGTP_anticodon"/>
    <property type="match status" value="1"/>
</dbReference>
<dbReference type="PRINTS" id="PR01047">
    <property type="entry name" value="TRNASYNTHTHR"/>
</dbReference>
<dbReference type="CDD" id="cd00771">
    <property type="entry name" value="ThrRS_core"/>
    <property type="match status" value="1"/>
</dbReference>
<evidence type="ECO:0000313" key="13">
    <source>
        <dbReference type="EMBL" id="OGE08468.1"/>
    </source>
</evidence>
<evidence type="ECO:0000256" key="3">
    <source>
        <dbReference type="ARBA" id="ARBA00022598"/>
    </source>
</evidence>
<evidence type="ECO:0000256" key="9">
    <source>
        <dbReference type="ARBA" id="ARBA00023146"/>
    </source>
</evidence>
<dbReference type="InterPro" id="IPR036621">
    <property type="entry name" value="Anticodon-bd_dom_sf"/>
</dbReference>
<reference evidence="13 14" key="1">
    <citation type="journal article" date="2016" name="Nat. Commun.">
        <title>Thousands of microbial genomes shed light on interconnected biogeochemical processes in an aquifer system.</title>
        <authorList>
            <person name="Anantharaman K."/>
            <person name="Brown C.T."/>
            <person name="Hug L.A."/>
            <person name="Sharon I."/>
            <person name="Castelle C.J."/>
            <person name="Probst A.J."/>
            <person name="Thomas B.C."/>
            <person name="Singh A."/>
            <person name="Wilkins M.J."/>
            <person name="Karaoz U."/>
            <person name="Brodie E.L."/>
            <person name="Williams K.H."/>
            <person name="Hubbard S.S."/>
            <person name="Banfield J.F."/>
        </authorList>
    </citation>
    <scope>NUCLEOTIDE SEQUENCE [LARGE SCALE GENOMIC DNA]</scope>
</reference>
<dbReference type="FunFam" id="3.40.50.800:FF:000001">
    <property type="entry name" value="Threonine--tRNA ligase"/>
    <property type="match status" value="1"/>
</dbReference>
<dbReference type="EC" id="6.1.1.3" evidence="2 11"/>
<dbReference type="InterPro" id="IPR004154">
    <property type="entry name" value="Anticodon-bd"/>
</dbReference>
<dbReference type="PANTHER" id="PTHR11451">
    <property type="entry name" value="THREONINE-TRNA LIGASE"/>
    <property type="match status" value="1"/>
</dbReference>
<keyword evidence="9" id="KW-0030">Aminoacyl-tRNA synthetase</keyword>
<dbReference type="GO" id="GO:0006435">
    <property type="term" value="P:threonyl-tRNA aminoacylation"/>
    <property type="evidence" value="ECO:0007669"/>
    <property type="project" value="UniProtKB-UniRule"/>
</dbReference>
<dbReference type="PANTHER" id="PTHR11451:SF44">
    <property type="entry name" value="THREONINE--TRNA LIGASE, CHLOROPLASTIC_MITOCHONDRIAL 2"/>
    <property type="match status" value="1"/>
</dbReference>
<dbReference type="InterPro" id="IPR006195">
    <property type="entry name" value="aa-tRNA-synth_II"/>
</dbReference>
<evidence type="ECO:0000256" key="11">
    <source>
        <dbReference type="NCBIfam" id="TIGR00418"/>
    </source>
</evidence>
<dbReference type="InterPro" id="IPR002314">
    <property type="entry name" value="aa-tRNA-synt_IIb"/>
</dbReference>
<gene>
    <name evidence="13" type="ORF">A3A60_00305</name>
</gene>
<keyword evidence="4" id="KW-0479">Metal-binding</keyword>
<dbReference type="Proteomes" id="UP000179227">
    <property type="component" value="Unassembled WGS sequence"/>
</dbReference>
<dbReference type="Gene3D" id="3.30.930.10">
    <property type="entry name" value="Bira Bifunctional Protein, Domain 2"/>
    <property type="match status" value="1"/>
</dbReference>
<dbReference type="GO" id="GO:0046872">
    <property type="term" value="F:metal ion binding"/>
    <property type="evidence" value="ECO:0007669"/>
    <property type="project" value="UniProtKB-KW"/>
</dbReference>
<feature type="domain" description="Aminoacyl-transfer RNA synthetases class-II family profile" evidence="12">
    <location>
        <begin position="33"/>
        <end position="298"/>
    </location>
</feature>
<proteinExistence type="inferred from homology"/>
<dbReference type="NCBIfam" id="TIGR00418">
    <property type="entry name" value="thrS"/>
    <property type="match status" value="1"/>
</dbReference>
<dbReference type="SUPFAM" id="SSF52954">
    <property type="entry name" value="Class II aaRS ABD-related"/>
    <property type="match status" value="1"/>
</dbReference>
<dbReference type="PROSITE" id="PS50862">
    <property type="entry name" value="AA_TRNA_LIGASE_II"/>
    <property type="match status" value="1"/>
</dbReference>
<dbReference type="GO" id="GO:0005524">
    <property type="term" value="F:ATP binding"/>
    <property type="evidence" value="ECO:0007669"/>
    <property type="project" value="UniProtKB-KW"/>
</dbReference>
<keyword evidence="8" id="KW-0648">Protein biosynthesis</keyword>
<dbReference type="Gene3D" id="3.40.50.800">
    <property type="entry name" value="Anticodon-binding domain"/>
    <property type="match status" value="1"/>
</dbReference>
<evidence type="ECO:0000256" key="4">
    <source>
        <dbReference type="ARBA" id="ARBA00022723"/>
    </source>
</evidence>
<dbReference type="SUPFAM" id="SSF55681">
    <property type="entry name" value="Class II aaRS and biotin synthetases"/>
    <property type="match status" value="1"/>
</dbReference>
<dbReference type="InterPro" id="IPR002320">
    <property type="entry name" value="Thr-tRNA-ligase_IIa"/>
</dbReference>
<dbReference type="GO" id="GO:0004829">
    <property type="term" value="F:threonine-tRNA ligase activity"/>
    <property type="evidence" value="ECO:0007669"/>
    <property type="project" value="UniProtKB-UniRule"/>
</dbReference>
<comment type="caution">
    <text evidence="13">The sequence shown here is derived from an EMBL/GenBank/DDBJ whole genome shotgun (WGS) entry which is preliminary data.</text>
</comment>
<comment type="similarity">
    <text evidence="1">Belongs to the class-II aminoacyl-tRNA synthetase family.</text>
</comment>
<evidence type="ECO:0000313" key="14">
    <source>
        <dbReference type="Proteomes" id="UP000179227"/>
    </source>
</evidence>
<keyword evidence="6" id="KW-0862">Zinc</keyword>
<evidence type="ECO:0000256" key="1">
    <source>
        <dbReference type="ARBA" id="ARBA00008226"/>
    </source>
</evidence>
<keyword evidence="3 13" id="KW-0436">Ligase</keyword>
<name>A0A1F5HWF0_9BACT</name>
<dbReference type="STRING" id="1797729.A3A60_00305"/>
<dbReference type="InterPro" id="IPR045864">
    <property type="entry name" value="aa-tRNA-synth_II/BPL/LPL"/>
</dbReference>
<dbReference type="AlphaFoldDB" id="A0A1F5HWF0"/>
<dbReference type="InterPro" id="IPR033728">
    <property type="entry name" value="ThrRS_core"/>
</dbReference>
<dbReference type="FunFam" id="3.30.930.10:FF:000002">
    <property type="entry name" value="Threonine--tRNA ligase"/>
    <property type="match status" value="1"/>
</dbReference>
<keyword evidence="7" id="KW-0067">ATP-binding</keyword>
<dbReference type="Pfam" id="PF00587">
    <property type="entry name" value="tRNA-synt_2b"/>
    <property type="match status" value="1"/>
</dbReference>
<comment type="catalytic activity">
    <reaction evidence="10">
        <text>tRNA(Thr) + L-threonine + ATP = L-threonyl-tRNA(Thr) + AMP + diphosphate + H(+)</text>
        <dbReference type="Rhea" id="RHEA:24624"/>
        <dbReference type="Rhea" id="RHEA-COMP:9670"/>
        <dbReference type="Rhea" id="RHEA-COMP:9704"/>
        <dbReference type="ChEBI" id="CHEBI:15378"/>
        <dbReference type="ChEBI" id="CHEBI:30616"/>
        <dbReference type="ChEBI" id="CHEBI:33019"/>
        <dbReference type="ChEBI" id="CHEBI:57926"/>
        <dbReference type="ChEBI" id="CHEBI:78442"/>
        <dbReference type="ChEBI" id="CHEBI:78534"/>
        <dbReference type="ChEBI" id="CHEBI:456215"/>
        <dbReference type="EC" id="6.1.1.3"/>
    </reaction>
</comment>
<evidence type="ECO:0000256" key="10">
    <source>
        <dbReference type="ARBA" id="ARBA00049515"/>
    </source>
</evidence>
<evidence type="ECO:0000256" key="2">
    <source>
        <dbReference type="ARBA" id="ARBA00013163"/>
    </source>
</evidence>
<dbReference type="EMBL" id="MFBS01000036">
    <property type="protein sequence ID" value="OGE08468.1"/>
    <property type="molecule type" value="Genomic_DNA"/>
</dbReference>
<keyword evidence="5" id="KW-0547">Nucleotide-binding</keyword>
<accession>A0A1F5HWF0</accession>
<dbReference type="CDD" id="cd00860">
    <property type="entry name" value="ThrRS_anticodon"/>
    <property type="match status" value="1"/>
</dbReference>
<evidence type="ECO:0000256" key="8">
    <source>
        <dbReference type="ARBA" id="ARBA00022917"/>
    </source>
</evidence>